<dbReference type="Proteomes" id="UP000036923">
    <property type="component" value="Unassembled WGS sequence"/>
</dbReference>
<dbReference type="EMBL" id="LGTC01000001">
    <property type="protein sequence ID" value="KNY25444.1"/>
    <property type="molecule type" value="Genomic_DNA"/>
</dbReference>
<comment type="caution">
    <text evidence="2">The sequence shown here is derived from an EMBL/GenBank/DDBJ whole genome shotgun (WGS) entry which is preliminary data.</text>
</comment>
<evidence type="ECO:0000313" key="3">
    <source>
        <dbReference type="Proteomes" id="UP000036923"/>
    </source>
</evidence>
<keyword evidence="3" id="KW-1185">Reference proteome</keyword>
<evidence type="ECO:0000313" key="2">
    <source>
        <dbReference type="EMBL" id="KNY25444.1"/>
    </source>
</evidence>
<dbReference type="SUPFAM" id="SSF55816">
    <property type="entry name" value="5'-nucleotidase (syn. UDP-sugar hydrolase), C-terminal domain"/>
    <property type="match status" value="1"/>
</dbReference>
<accession>A0A0L6JI79</accession>
<reference evidence="3" key="1">
    <citation type="submission" date="2015-07" db="EMBL/GenBank/DDBJ databases">
        <title>Near-Complete Genome Sequence of the Cellulolytic Bacterium Bacteroides (Pseudobacteroides) cellulosolvens ATCC 35603.</title>
        <authorList>
            <person name="Dassa B."/>
            <person name="Utturkar S.M."/>
            <person name="Klingeman D.M."/>
            <person name="Hurt R.A."/>
            <person name="Keller M."/>
            <person name="Xu J."/>
            <person name="Reddy Y.H.K."/>
            <person name="Borovok I."/>
            <person name="Grinberg I.R."/>
            <person name="Lamed R."/>
            <person name="Zhivin O."/>
            <person name="Bayer E.A."/>
            <person name="Brown S.D."/>
        </authorList>
    </citation>
    <scope>NUCLEOTIDE SEQUENCE [LARGE SCALE GENOMIC DNA]</scope>
    <source>
        <strain evidence="3">DSM 2933</strain>
    </source>
</reference>
<dbReference type="GO" id="GO:0009166">
    <property type="term" value="P:nucleotide catabolic process"/>
    <property type="evidence" value="ECO:0007669"/>
    <property type="project" value="InterPro"/>
</dbReference>
<evidence type="ECO:0008006" key="4">
    <source>
        <dbReference type="Google" id="ProtNLM"/>
    </source>
</evidence>
<protein>
    <recommendedName>
        <fullName evidence="4">Lipoprotein</fullName>
    </recommendedName>
</protein>
<proteinExistence type="predicted"/>
<dbReference type="GO" id="GO:0016787">
    <property type="term" value="F:hydrolase activity"/>
    <property type="evidence" value="ECO:0007669"/>
    <property type="project" value="InterPro"/>
</dbReference>
<dbReference type="STRING" id="398512.Bccel_0704"/>
<dbReference type="Gene3D" id="3.90.780.10">
    <property type="entry name" value="5'-Nucleotidase, C-terminal domain"/>
    <property type="match status" value="1"/>
</dbReference>
<name>A0A0L6JI79_9FIRM</name>
<dbReference type="InterPro" id="IPR036907">
    <property type="entry name" value="5'-Nucleotdase_C_sf"/>
</dbReference>
<organism evidence="2 3">
    <name type="scientific">Pseudobacteroides cellulosolvens ATCC 35603 = DSM 2933</name>
    <dbReference type="NCBI Taxonomy" id="398512"/>
    <lineage>
        <taxon>Bacteria</taxon>
        <taxon>Bacillati</taxon>
        <taxon>Bacillota</taxon>
        <taxon>Clostridia</taxon>
        <taxon>Eubacteriales</taxon>
        <taxon>Oscillospiraceae</taxon>
        <taxon>Pseudobacteroides</taxon>
    </lineage>
</organism>
<dbReference type="AlphaFoldDB" id="A0A0L6JI79"/>
<feature type="chain" id="PRO_5038793430" description="Lipoprotein" evidence="1">
    <location>
        <begin position="20"/>
        <end position="455"/>
    </location>
</feature>
<feature type="signal peptide" evidence="1">
    <location>
        <begin position="1"/>
        <end position="19"/>
    </location>
</feature>
<sequence precursor="true">MRIKFKVLLIMLIGILAFNGCTNQATKNNNTNAVVENTPAAAVVNSITNKTSVTDKISAADKASAISTEGFVNTPIPTFSFDKNKIKLKDLSLLDPVTNKTIYIGMSRKEVEEIFKNSNKVNRGISFCVYNGIEVHYMNDKVISLKYDDDKWDYNRRFKFVYNIDLKSPINNITDLLGEPSKTIIPTEDEYFGVVRVYAYELKDGYLKKLKTLPFSQNMKGRNLYYIEIGRDDTLRYVNIRDFDSILKFFTSSKSVQKTVKGGNFNSNMILPAELSFYDIITDNKVNLEMEKERMDKLLGQPGYESNTIGYYYEKLHVVTDISGKSNCMALNTSSDITTYNERYIFANDITLGCDTKKIIKKLGTPTIKNEDKEYGYVLGYAYELKNNKLVKLKKHPKDAKELTKRYYFLSFCFGEKQLPSGKAALVLTSIILFDNTSEKCQSFNPDSIDWSFYL</sequence>
<keyword evidence="1" id="KW-0732">Signal</keyword>
<dbReference type="RefSeq" id="WP_036943021.1">
    <property type="nucleotide sequence ID" value="NZ_JQKC01000020.1"/>
</dbReference>
<evidence type="ECO:0000256" key="1">
    <source>
        <dbReference type="SAM" id="SignalP"/>
    </source>
</evidence>
<gene>
    <name evidence="2" type="ORF">Bccel_0704</name>
</gene>